<accession>A0A2A3E9E3</accession>
<evidence type="ECO:0000256" key="2">
    <source>
        <dbReference type="ARBA" id="ARBA00022490"/>
    </source>
</evidence>
<dbReference type="STRING" id="94128.A0A2A3E9E3"/>
<dbReference type="GO" id="GO:0008574">
    <property type="term" value="F:plus-end-directed microtubule motor activity"/>
    <property type="evidence" value="ECO:0007669"/>
    <property type="project" value="TreeGrafter"/>
</dbReference>
<dbReference type="PANTHER" id="PTHR47970:SF29">
    <property type="entry name" value="KINESIN FAMILY MEMBER 20B"/>
    <property type="match status" value="1"/>
</dbReference>
<dbReference type="PROSITE" id="PS50067">
    <property type="entry name" value="KINESIN_MOTOR_2"/>
    <property type="match status" value="1"/>
</dbReference>
<dbReference type="PRINTS" id="PR00380">
    <property type="entry name" value="KINESINHEAVY"/>
</dbReference>
<dbReference type="SUPFAM" id="SSF52540">
    <property type="entry name" value="P-loop containing nucleoside triphosphate hydrolases"/>
    <property type="match status" value="1"/>
</dbReference>
<keyword evidence="6 10" id="KW-0067">ATP-binding</keyword>
<feature type="domain" description="Kinesin motor" evidence="13">
    <location>
        <begin position="79"/>
        <end position="490"/>
    </location>
</feature>
<dbReference type="GO" id="GO:0008017">
    <property type="term" value="F:microtubule binding"/>
    <property type="evidence" value="ECO:0007669"/>
    <property type="project" value="InterPro"/>
</dbReference>
<dbReference type="GO" id="GO:0007018">
    <property type="term" value="P:microtubule-based movement"/>
    <property type="evidence" value="ECO:0007669"/>
    <property type="project" value="InterPro"/>
</dbReference>
<evidence type="ECO:0000256" key="3">
    <source>
        <dbReference type="ARBA" id="ARBA00022553"/>
    </source>
</evidence>
<proteinExistence type="inferred from homology"/>
<evidence type="ECO:0000256" key="7">
    <source>
        <dbReference type="ARBA" id="ARBA00023054"/>
    </source>
</evidence>
<evidence type="ECO:0000256" key="9">
    <source>
        <dbReference type="ARBA" id="ARBA00023212"/>
    </source>
</evidence>
<reference evidence="14 15" key="1">
    <citation type="submission" date="2014-07" db="EMBL/GenBank/DDBJ databases">
        <title>Genomic and transcriptomic analysis on Apis cerana provide comprehensive insights into honey bee biology.</title>
        <authorList>
            <person name="Diao Q."/>
            <person name="Sun L."/>
            <person name="Zheng H."/>
            <person name="Zheng H."/>
            <person name="Xu S."/>
            <person name="Wang S."/>
            <person name="Zeng Z."/>
            <person name="Hu F."/>
            <person name="Su S."/>
            <person name="Wu J."/>
        </authorList>
    </citation>
    <scope>NUCLEOTIDE SEQUENCE [LARGE SCALE GENOMIC DNA]</scope>
    <source>
        <tissue evidence="14">Pupae without intestine</tissue>
    </source>
</reference>
<evidence type="ECO:0000256" key="6">
    <source>
        <dbReference type="ARBA" id="ARBA00022840"/>
    </source>
</evidence>
<evidence type="ECO:0000313" key="14">
    <source>
        <dbReference type="EMBL" id="PBC28094.1"/>
    </source>
</evidence>
<evidence type="ECO:0000259" key="13">
    <source>
        <dbReference type="PROSITE" id="PS50067"/>
    </source>
</evidence>
<comment type="similarity">
    <text evidence="10">Belongs to the TRAFAC class myosin-kinesin ATPase superfamily. Kinesin family.</text>
</comment>
<feature type="coiled-coil region" evidence="11">
    <location>
        <begin position="641"/>
        <end position="710"/>
    </location>
</feature>
<feature type="coiled-coil region" evidence="11">
    <location>
        <begin position="1057"/>
        <end position="1291"/>
    </location>
</feature>
<dbReference type="InterPro" id="IPR027417">
    <property type="entry name" value="P-loop_NTPase"/>
</dbReference>
<evidence type="ECO:0000256" key="11">
    <source>
        <dbReference type="SAM" id="Coils"/>
    </source>
</evidence>
<keyword evidence="8 10" id="KW-0505">Motor protein</keyword>
<dbReference type="GO" id="GO:0072686">
    <property type="term" value="C:mitotic spindle"/>
    <property type="evidence" value="ECO:0007669"/>
    <property type="project" value="TreeGrafter"/>
</dbReference>
<organism evidence="14 15">
    <name type="scientific">Apis cerana cerana</name>
    <name type="common">Oriental honeybee</name>
    <dbReference type="NCBI Taxonomy" id="94128"/>
    <lineage>
        <taxon>Eukaryota</taxon>
        <taxon>Metazoa</taxon>
        <taxon>Ecdysozoa</taxon>
        <taxon>Arthropoda</taxon>
        <taxon>Hexapoda</taxon>
        <taxon>Insecta</taxon>
        <taxon>Pterygota</taxon>
        <taxon>Neoptera</taxon>
        <taxon>Endopterygota</taxon>
        <taxon>Hymenoptera</taxon>
        <taxon>Apocrita</taxon>
        <taxon>Aculeata</taxon>
        <taxon>Apoidea</taxon>
        <taxon>Anthophila</taxon>
        <taxon>Apidae</taxon>
        <taxon>Apis</taxon>
    </lineage>
</organism>
<dbReference type="GO" id="GO:0090307">
    <property type="term" value="P:mitotic spindle assembly"/>
    <property type="evidence" value="ECO:0007669"/>
    <property type="project" value="TreeGrafter"/>
</dbReference>
<feature type="coiled-coil region" evidence="11">
    <location>
        <begin position="756"/>
        <end position="843"/>
    </location>
</feature>
<dbReference type="GO" id="GO:0005634">
    <property type="term" value="C:nucleus"/>
    <property type="evidence" value="ECO:0007669"/>
    <property type="project" value="TreeGrafter"/>
</dbReference>
<keyword evidence="2" id="KW-0963">Cytoplasm</keyword>
<dbReference type="EMBL" id="KZ288324">
    <property type="protein sequence ID" value="PBC28094.1"/>
    <property type="molecule type" value="Genomic_DNA"/>
</dbReference>
<keyword evidence="3" id="KW-0597">Phosphoprotein</keyword>
<keyword evidence="4" id="KW-0493">Microtubule</keyword>
<dbReference type="PROSITE" id="PS00411">
    <property type="entry name" value="KINESIN_MOTOR_1"/>
    <property type="match status" value="1"/>
</dbReference>
<feature type="region of interest" description="Disordered" evidence="12">
    <location>
        <begin position="1424"/>
        <end position="1518"/>
    </location>
</feature>
<feature type="compositionally biased region" description="Low complexity" evidence="12">
    <location>
        <begin position="1501"/>
        <end position="1512"/>
    </location>
</feature>
<name>A0A2A3E9E3_APICC</name>
<protein>
    <submittedName>
        <fullName evidence="14">Kinesin protein KIF20A</fullName>
    </submittedName>
</protein>
<dbReference type="InterPro" id="IPR036961">
    <property type="entry name" value="Kinesin_motor_dom_sf"/>
</dbReference>
<dbReference type="Proteomes" id="UP000242457">
    <property type="component" value="Unassembled WGS sequence"/>
</dbReference>
<comment type="subcellular location">
    <subcellularLocation>
        <location evidence="1">Cytoplasm</location>
        <location evidence="1">Cytoskeleton</location>
        <location evidence="1">Spindle</location>
    </subcellularLocation>
</comment>
<feature type="coiled-coil region" evidence="11">
    <location>
        <begin position="1340"/>
        <end position="1412"/>
    </location>
</feature>
<dbReference type="Gene3D" id="3.40.850.10">
    <property type="entry name" value="Kinesin motor domain"/>
    <property type="match status" value="1"/>
</dbReference>
<keyword evidence="7 11" id="KW-0175">Coiled coil</keyword>
<dbReference type="OrthoDB" id="123929at2759"/>
<evidence type="ECO:0000256" key="10">
    <source>
        <dbReference type="PROSITE-ProRule" id="PRU00283"/>
    </source>
</evidence>
<dbReference type="InterPro" id="IPR047149">
    <property type="entry name" value="KIF11-like"/>
</dbReference>
<dbReference type="SMART" id="SM00129">
    <property type="entry name" value="KISc"/>
    <property type="match status" value="1"/>
</dbReference>
<dbReference type="GO" id="GO:0005524">
    <property type="term" value="F:ATP binding"/>
    <property type="evidence" value="ECO:0007669"/>
    <property type="project" value="UniProtKB-UniRule"/>
</dbReference>
<dbReference type="PANTHER" id="PTHR47970">
    <property type="entry name" value="KINESIN-LIKE PROTEIN KIF11"/>
    <property type="match status" value="1"/>
</dbReference>
<dbReference type="InterPro" id="IPR019821">
    <property type="entry name" value="Kinesin_motor_CS"/>
</dbReference>
<dbReference type="InterPro" id="IPR001752">
    <property type="entry name" value="Kinesin_motor_dom"/>
</dbReference>
<sequence>MNTLENTLDSIRPSYNNNPQDEMSYLFGRDPSILAYGQRPCVSKDTKKNLLSVYENESEECNYIVENGSVNSESENLQTVKVYLRMKPYPKKLKLSQEQQDAYKIINSTTLFTRLPILDQNTSCIKKSNNTDIVCRKFTFTKTFGPEITQLELFEQAVKQQMIDFLSGQNSTIMTYGTTNSGKSYTLQGTTTSPGIIPRCLEFVFSNITPKSTPFYKPVNHCDVVILDPLERAQELEIKTKLLTFASVDKYQYINTYKEMQKLLQEESPNRPSQCIDAHYSIWVSFAEIYNEIVYDLLSNECQKKRTPLKLATDSQGRAFIKGLKAVCVHSGSEAYQVLMAGQYNLKVAATALNARSSRSHCIFTIKLLKYYVENDPTSVEVSTFAFCDLAGSERLKKTLNIGDRLKEAQNINTSLLVLGRCLKSIHEGQLSKQKIEHIGPFRESKLTRLFQKALSGKEHIVLIVNINPIPNLYIETQNVLNFSAIAKKIVIEKEKVHKNKSRFSQIVTQSIKTVTDWDATELESEEWQNTVDDISTSDYVRFEKYDELMNENERLKKEISVLKSSALTRDLQIRQEMADTYTSMMKKLEIEWKNHIKDVEQQQEDVLQWSVKQVEEFYKQKLDQLSCRKRRRSSLDINNSDDYSRNIEELEIKNSHLKSKVVSLKIDMKELKETNQTLMVEKNNATFELALTKEDLKNIKNLLNAAQQDICSDEDTNYYIEELKSQLFAKQEQVKKLKVFLNEAKEDYISITTEMREKEYEIKEQKEELFEKQETIDDLEANLTHINMCLSEKIKIIDQLEEKLDNQNKKILDCENKMQERINKLENEKLLLFDEFELLKKTIDIKKNMKQNLEYENDDYKKSECSIDKDQDIAIKEISSDLNVEVVIDSNQNNKNTQTENVFDTQIQEKIIAIDEENSTLKEKLLRSITEIQSLKMELECAKIKLKDISEQIYNLKMNNVQCKNENKIECKVKVETIEIGCQVHIESDEHCVEISKNDVINKNSQTIENMEKEKINQANFIEETNHHEMILNKLAKLMVKYDDIKIQYEEKCLILREVDQEMILLKERIDKLSEENNVSKAEKEKYKQTIDLLEKELSLVQKDKIQIQETLKNTNDIKVSLETKINNYQQQINETEQQFSLVKNDCNQYMEKLNILQADFDTHISKCKNEHEETISNLKKELSSAAEKNNIKSQCLEVHAAKILELEHNVENLTELQEKIYELNRNLEICQVEKDQLQKLLNENHDRILELEDRLEQAEEKERDKDAEIISLQKEMKNMINKNENDDRNDKLMEIEMKNTIKDLTDTKNMLSQKLEYIEQLEIRVKHNEQNAKILDLLQQSTQERQVENERLRIMNEELKNSLIEKEREMETFMKNRDEMVSKYESLVKNQQEELEKQKQKLTKNHLKEKDYCGNTSEDEVVLKERRMRRPPKKFTPSSPKQDEISVIDLSGSDSKRSTKRTILPPPEQVSEKKKNTRRKKLYVTGDESFQDIEPLESTETITPTMTTRTLRTRRK</sequence>
<evidence type="ECO:0000313" key="15">
    <source>
        <dbReference type="Proteomes" id="UP000242457"/>
    </source>
</evidence>
<dbReference type="GO" id="GO:0051231">
    <property type="term" value="P:spindle elongation"/>
    <property type="evidence" value="ECO:0007669"/>
    <property type="project" value="TreeGrafter"/>
</dbReference>
<feature type="binding site" evidence="10">
    <location>
        <begin position="177"/>
        <end position="184"/>
    </location>
    <ligand>
        <name>ATP</name>
        <dbReference type="ChEBI" id="CHEBI:30616"/>
    </ligand>
</feature>
<keyword evidence="15" id="KW-1185">Reference proteome</keyword>
<evidence type="ECO:0000256" key="1">
    <source>
        <dbReference type="ARBA" id="ARBA00004186"/>
    </source>
</evidence>
<evidence type="ECO:0000256" key="12">
    <source>
        <dbReference type="SAM" id="MobiDB-lite"/>
    </source>
</evidence>
<keyword evidence="9" id="KW-0206">Cytoskeleton</keyword>
<dbReference type="GO" id="GO:0005876">
    <property type="term" value="C:spindle microtubule"/>
    <property type="evidence" value="ECO:0007669"/>
    <property type="project" value="TreeGrafter"/>
</dbReference>
<evidence type="ECO:0000256" key="4">
    <source>
        <dbReference type="ARBA" id="ARBA00022701"/>
    </source>
</evidence>
<evidence type="ECO:0000256" key="8">
    <source>
        <dbReference type="ARBA" id="ARBA00023175"/>
    </source>
</evidence>
<feature type="coiled-coil region" evidence="11">
    <location>
        <begin position="546"/>
        <end position="606"/>
    </location>
</feature>
<keyword evidence="5 10" id="KW-0547">Nucleotide-binding</keyword>
<gene>
    <name evidence="14" type="ORF">APICC_00618</name>
</gene>
<evidence type="ECO:0000256" key="5">
    <source>
        <dbReference type="ARBA" id="ARBA00022741"/>
    </source>
</evidence>
<dbReference type="Pfam" id="PF00225">
    <property type="entry name" value="Kinesin"/>
    <property type="match status" value="1"/>
</dbReference>